<dbReference type="STRING" id="93625.A0A409WSX0"/>
<feature type="region of interest" description="Disordered" evidence="1">
    <location>
        <begin position="177"/>
        <end position="199"/>
    </location>
</feature>
<feature type="compositionally biased region" description="Low complexity" evidence="1">
    <location>
        <begin position="182"/>
        <end position="194"/>
    </location>
</feature>
<reference evidence="2 3" key="1">
    <citation type="journal article" date="2018" name="Evol. Lett.">
        <title>Horizontal gene cluster transfer increased hallucinogenic mushroom diversity.</title>
        <authorList>
            <person name="Reynolds H.T."/>
            <person name="Vijayakumar V."/>
            <person name="Gluck-Thaler E."/>
            <person name="Korotkin H.B."/>
            <person name="Matheny P.B."/>
            <person name="Slot J.C."/>
        </authorList>
    </citation>
    <scope>NUCLEOTIDE SEQUENCE [LARGE SCALE GENOMIC DNA]</scope>
    <source>
        <strain evidence="2 3">2631</strain>
    </source>
</reference>
<comment type="caution">
    <text evidence="2">The sequence shown here is derived from an EMBL/GenBank/DDBJ whole genome shotgun (WGS) entry which is preliminary data.</text>
</comment>
<proteinExistence type="predicted"/>
<name>A0A409WSX0_PSICY</name>
<dbReference type="EMBL" id="NHYD01003232">
    <property type="protein sequence ID" value="PPQ81613.1"/>
    <property type="molecule type" value="Genomic_DNA"/>
</dbReference>
<sequence length="388" mass="44093">MELTLEAYRNIVKNVGNRADIATLCGVSRGFRRVAERALYNTLFMRNDGETTILCNTLANSPRLAAHVDALTILLSEEDDDSDSEDKDEDFDESDDEKPAPIEMDWRSVARALEKTVYLRYLNIHINNGTTSAVSWTLEHATFQLRRFHCDFDWDRDLVRFLDSQTKLEDLYIQDYKESDESSTPTTSEPLPQSLRLGPSSVSELSTLECTFSEAAMALVPGRPITHLKTCFSQTKADAKKDEMNKLLSRIGASTRPFRSLDIADSSYTESFSMEMLSAIADRRALVRELRHLGTFVLPIDGRERLQFYGLLMRFPQIRSVEFEVSEWQPPPSSPAALRALASELRLYNPSITKVVFVHDFDRSVVTAVDGICRVDPEISTDLLWREK</sequence>
<evidence type="ECO:0000313" key="3">
    <source>
        <dbReference type="Proteomes" id="UP000283269"/>
    </source>
</evidence>
<feature type="compositionally biased region" description="Acidic residues" evidence="1">
    <location>
        <begin position="79"/>
        <end position="96"/>
    </location>
</feature>
<accession>A0A409WSX0</accession>
<protein>
    <recommendedName>
        <fullName evidence="4">F-box domain-containing protein</fullName>
    </recommendedName>
</protein>
<organism evidence="2 3">
    <name type="scientific">Psilocybe cyanescens</name>
    <dbReference type="NCBI Taxonomy" id="93625"/>
    <lineage>
        <taxon>Eukaryota</taxon>
        <taxon>Fungi</taxon>
        <taxon>Dikarya</taxon>
        <taxon>Basidiomycota</taxon>
        <taxon>Agaricomycotina</taxon>
        <taxon>Agaricomycetes</taxon>
        <taxon>Agaricomycetidae</taxon>
        <taxon>Agaricales</taxon>
        <taxon>Agaricineae</taxon>
        <taxon>Strophariaceae</taxon>
        <taxon>Psilocybe</taxon>
    </lineage>
</organism>
<dbReference type="InParanoid" id="A0A409WSX0"/>
<gene>
    <name evidence="2" type="ORF">CVT25_013588</name>
</gene>
<evidence type="ECO:0000313" key="2">
    <source>
        <dbReference type="EMBL" id="PPQ81613.1"/>
    </source>
</evidence>
<evidence type="ECO:0000256" key="1">
    <source>
        <dbReference type="SAM" id="MobiDB-lite"/>
    </source>
</evidence>
<dbReference type="Proteomes" id="UP000283269">
    <property type="component" value="Unassembled WGS sequence"/>
</dbReference>
<evidence type="ECO:0008006" key="4">
    <source>
        <dbReference type="Google" id="ProtNLM"/>
    </source>
</evidence>
<dbReference type="OrthoDB" id="3188866at2759"/>
<dbReference type="AlphaFoldDB" id="A0A409WSX0"/>
<feature type="region of interest" description="Disordered" evidence="1">
    <location>
        <begin position="79"/>
        <end position="99"/>
    </location>
</feature>
<keyword evidence="3" id="KW-1185">Reference proteome</keyword>